<dbReference type="PANTHER" id="PTHR41800:SF1">
    <property type="entry name" value="EXPRESSED PROTEIN"/>
    <property type="match status" value="1"/>
</dbReference>
<keyword evidence="2" id="KW-0812">Transmembrane</keyword>
<feature type="region of interest" description="Disordered" evidence="1">
    <location>
        <begin position="1"/>
        <end position="20"/>
    </location>
</feature>
<evidence type="ECO:0000313" key="4">
    <source>
        <dbReference type="Proteomes" id="UP000624244"/>
    </source>
</evidence>
<feature type="transmembrane region" description="Helical" evidence="2">
    <location>
        <begin position="24"/>
        <end position="41"/>
    </location>
</feature>
<keyword evidence="2" id="KW-0472">Membrane</keyword>
<keyword evidence="2" id="KW-1133">Transmembrane helix</keyword>
<evidence type="ECO:0000313" key="3">
    <source>
        <dbReference type="EMBL" id="KAF5854234.1"/>
    </source>
</evidence>
<protein>
    <submittedName>
        <fullName evidence="3">Uncharacterized protein</fullName>
    </submittedName>
</protein>
<dbReference type="Proteomes" id="UP000624244">
    <property type="component" value="Unassembled WGS sequence"/>
</dbReference>
<evidence type="ECO:0000256" key="1">
    <source>
        <dbReference type="SAM" id="MobiDB-lite"/>
    </source>
</evidence>
<gene>
    <name evidence="3" type="ORF">GGP41_007066</name>
</gene>
<dbReference type="InterPro" id="IPR031833">
    <property type="entry name" value="DUF4748"/>
</dbReference>
<accession>A0A8H6DZZ0</accession>
<reference evidence="3" key="1">
    <citation type="submission" date="2019-11" db="EMBL/GenBank/DDBJ databases">
        <title>Bipolaris sorokiniana Genome sequencing.</title>
        <authorList>
            <person name="Wang H."/>
        </authorList>
    </citation>
    <scope>NUCLEOTIDE SEQUENCE</scope>
</reference>
<dbReference type="Pfam" id="PF15932">
    <property type="entry name" value="DUF4748"/>
    <property type="match status" value="1"/>
</dbReference>
<organism evidence="3 4">
    <name type="scientific">Cochliobolus sativus</name>
    <name type="common">Common root rot and spot blotch fungus</name>
    <name type="synonym">Bipolaris sorokiniana</name>
    <dbReference type="NCBI Taxonomy" id="45130"/>
    <lineage>
        <taxon>Eukaryota</taxon>
        <taxon>Fungi</taxon>
        <taxon>Dikarya</taxon>
        <taxon>Ascomycota</taxon>
        <taxon>Pezizomycotina</taxon>
        <taxon>Dothideomycetes</taxon>
        <taxon>Pleosporomycetidae</taxon>
        <taxon>Pleosporales</taxon>
        <taxon>Pleosporineae</taxon>
        <taxon>Pleosporaceae</taxon>
        <taxon>Bipolaris</taxon>
    </lineage>
</organism>
<feature type="region of interest" description="Disordered" evidence="1">
    <location>
        <begin position="64"/>
        <end position="165"/>
    </location>
</feature>
<dbReference type="OMA" id="YEAAEPY"/>
<feature type="compositionally biased region" description="Polar residues" evidence="1">
    <location>
        <begin position="1"/>
        <end position="10"/>
    </location>
</feature>
<feature type="compositionally biased region" description="Basic and acidic residues" evidence="1">
    <location>
        <begin position="136"/>
        <end position="165"/>
    </location>
</feature>
<name>A0A8H6DZZ0_COCSA</name>
<feature type="compositionally biased region" description="Polar residues" evidence="1">
    <location>
        <begin position="84"/>
        <end position="96"/>
    </location>
</feature>
<dbReference type="AlphaFoldDB" id="A0A8H6DZZ0"/>
<sequence length="165" mass="17679">MNTYVTSSYFPQPPTPTNPNASHSYGWATLIVAGGGAYFFAKRSINADRAHKAELDRQKRVRIYEMEHGIQSPPTTPLNPTARPGSTQAAPQSVTSELGRLRSEGGSNGGNGGGMGQVEGNPSAQASQDPAPTRHAPTDEGQRVGEKSKYEASDVYRSRKGDRFS</sequence>
<proteinExistence type="predicted"/>
<dbReference type="PANTHER" id="PTHR41800">
    <property type="entry name" value="EXPRESSED PROTEIN"/>
    <property type="match status" value="1"/>
</dbReference>
<comment type="caution">
    <text evidence="3">The sequence shown here is derived from an EMBL/GenBank/DDBJ whole genome shotgun (WGS) entry which is preliminary data.</text>
</comment>
<dbReference type="EMBL" id="WNKQ01000001">
    <property type="protein sequence ID" value="KAF5854234.1"/>
    <property type="molecule type" value="Genomic_DNA"/>
</dbReference>
<evidence type="ECO:0000256" key="2">
    <source>
        <dbReference type="SAM" id="Phobius"/>
    </source>
</evidence>
<feature type="compositionally biased region" description="Gly residues" evidence="1">
    <location>
        <begin position="106"/>
        <end position="117"/>
    </location>
</feature>